<dbReference type="VEuPathDB" id="FungiDB:YALI1_A15961g"/>
<dbReference type="GeneID" id="94582470"/>
<sequence>MKVNFAEDMSMSNQCNIHPIGTCYSGELSRQLLSGVIAFKVILMSIPSSSSRNTTRQKSRNKKAHCARNMLVDYAKHMKYCSVCYMFGFKDPESDVVHTPDKCVIFARFRTDKNAGPNADWYQEFNKVEIYSRSSQWSYQEV</sequence>
<evidence type="ECO:0000313" key="2">
    <source>
        <dbReference type="Proteomes" id="UP000182444"/>
    </source>
</evidence>
<organism evidence="1 2">
    <name type="scientific">Yarrowia lipolytica</name>
    <name type="common">Candida lipolytica</name>
    <dbReference type="NCBI Taxonomy" id="4952"/>
    <lineage>
        <taxon>Eukaryota</taxon>
        <taxon>Fungi</taxon>
        <taxon>Dikarya</taxon>
        <taxon>Ascomycota</taxon>
        <taxon>Saccharomycotina</taxon>
        <taxon>Dipodascomycetes</taxon>
        <taxon>Dipodascales</taxon>
        <taxon>Dipodascales incertae sedis</taxon>
        <taxon>Yarrowia</taxon>
    </lineage>
</organism>
<dbReference type="Proteomes" id="UP000182444">
    <property type="component" value="Chromosome 1A"/>
</dbReference>
<gene>
    <name evidence="1" type="ORF">YALI1_A15961g</name>
</gene>
<accession>A0A1D8N4Z8</accession>
<dbReference type="EMBL" id="CP017553">
    <property type="protein sequence ID" value="AOW00706.1"/>
    <property type="molecule type" value="Genomic_DNA"/>
</dbReference>
<reference evidence="1 2" key="1">
    <citation type="journal article" date="2016" name="PLoS ONE">
        <title>Sequence Assembly of Yarrowia lipolytica Strain W29/CLIB89 Shows Transposable Element Diversity.</title>
        <authorList>
            <person name="Magnan C."/>
            <person name="Yu J."/>
            <person name="Chang I."/>
            <person name="Jahn E."/>
            <person name="Kanomata Y."/>
            <person name="Wu J."/>
            <person name="Zeller M."/>
            <person name="Oakes M."/>
            <person name="Baldi P."/>
            <person name="Sandmeyer S."/>
        </authorList>
    </citation>
    <scope>NUCLEOTIDE SEQUENCE [LARGE SCALE GENOMIC DNA]</scope>
    <source>
        <strain evidence="2">CLIB89(W29)</strain>
    </source>
</reference>
<protein>
    <submittedName>
        <fullName evidence="1">Uncharacterized protein</fullName>
    </submittedName>
</protein>
<evidence type="ECO:0000313" key="1">
    <source>
        <dbReference type="EMBL" id="AOW00706.1"/>
    </source>
</evidence>
<proteinExistence type="predicted"/>
<name>A0A1D8N4Z8_YARLL</name>
<dbReference type="RefSeq" id="XP_068137911.1">
    <property type="nucleotide sequence ID" value="XM_068281810.1"/>
</dbReference>
<dbReference type="AlphaFoldDB" id="A0A1D8N4Z8"/>
<dbReference type="VEuPathDB" id="FungiDB:YALI0_A16016g"/>